<sequence>MDTNNNNNNHNDNNENNNNDKSVNKLPFQFASSWSPNKEQILLEPFNYLVANPGKEIRSKFIEAFDHWLNVPKDKLELITTVVEMLHTASLLIDDVEDNSILRRGVPVAHSIYGIPTAINCANYIYFLALNEIQKFNDPNMYSIYTEELLCLHRGQGMELYWRDTLTCPTESEYIQMVSNKTGGLLRLGVKLMQEASKSKMDEYVALVDIIGIQFQIRDDYMNLQSEKYADNKGFCEDLTEGKFSFPIIHSINKDPNNRQLINILKQHTTSIDLKHFAVKIMKETGSFEYTLNYLTQVDQYVRDMIQKLGGNPKLERIMDLLNAKA</sequence>
<dbReference type="PROSITE" id="PS00444">
    <property type="entry name" value="POLYPRENYL_SYNTHASE_2"/>
    <property type="match status" value="1"/>
</dbReference>
<evidence type="ECO:0000256" key="2">
    <source>
        <dbReference type="ARBA" id="ARBA00022842"/>
    </source>
</evidence>
<keyword evidence="1" id="KW-0479">Metal-binding</keyword>
<proteinExistence type="inferred from homology"/>
<evidence type="ECO:0000256" key="3">
    <source>
        <dbReference type="RuleBase" id="RU004466"/>
    </source>
</evidence>
<keyword evidence="3" id="KW-0808">Transferase</keyword>
<dbReference type="STRING" id="1348612.A0A397HZA4"/>
<dbReference type="SFLD" id="SFLDS00005">
    <property type="entry name" value="Isoprenoid_Synthase_Type_I"/>
    <property type="match status" value="1"/>
</dbReference>
<evidence type="ECO:0000256" key="4">
    <source>
        <dbReference type="SAM" id="MobiDB-lite"/>
    </source>
</evidence>
<comment type="caution">
    <text evidence="5">The sequence shown here is derived from an EMBL/GenBank/DDBJ whole genome shotgun (WGS) entry which is preliminary data.</text>
</comment>
<name>A0A397HZA4_9GLOM</name>
<feature type="compositionally biased region" description="Low complexity" evidence="4">
    <location>
        <begin position="1"/>
        <end position="19"/>
    </location>
</feature>
<dbReference type="SUPFAM" id="SSF48576">
    <property type="entry name" value="Terpenoid synthases"/>
    <property type="match status" value="1"/>
</dbReference>
<accession>A0A397HZA4</accession>
<dbReference type="EMBL" id="PQFF01000268">
    <property type="protein sequence ID" value="RHZ68631.1"/>
    <property type="molecule type" value="Genomic_DNA"/>
</dbReference>
<feature type="region of interest" description="Disordered" evidence="4">
    <location>
        <begin position="1"/>
        <end position="22"/>
    </location>
</feature>
<dbReference type="SFLD" id="SFLDG01017">
    <property type="entry name" value="Polyprenyl_Transferase_Like"/>
    <property type="match status" value="1"/>
</dbReference>
<evidence type="ECO:0008006" key="7">
    <source>
        <dbReference type="Google" id="ProtNLM"/>
    </source>
</evidence>
<dbReference type="Proteomes" id="UP000266861">
    <property type="component" value="Unassembled WGS sequence"/>
</dbReference>
<keyword evidence="6" id="KW-1185">Reference proteome</keyword>
<reference evidence="5 6" key="1">
    <citation type="submission" date="2018-08" db="EMBL/GenBank/DDBJ databases">
        <title>Genome and evolution of the arbuscular mycorrhizal fungus Diversispora epigaea (formerly Glomus versiforme) and its bacterial endosymbionts.</title>
        <authorList>
            <person name="Sun X."/>
            <person name="Fei Z."/>
            <person name="Harrison M."/>
        </authorList>
    </citation>
    <scope>NUCLEOTIDE SEQUENCE [LARGE SCALE GENOMIC DNA]</scope>
    <source>
        <strain evidence="5 6">IT104</strain>
    </source>
</reference>
<dbReference type="PANTHER" id="PTHR12001:SF44">
    <property type="entry name" value="GERANYLGERANYL PYROPHOSPHATE SYNTHASE"/>
    <property type="match status" value="1"/>
</dbReference>
<dbReference type="InterPro" id="IPR000092">
    <property type="entry name" value="Polyprenyl_synt"/>
</dbReference>
<protein>
    <recommendedName>
        <fullName evidence="7">Geranylgeranyl pyrophosphate synthase</fullName>
    </recommendedName>
</protein>
<dbReference type="OrthoDB" id="6921389at2759"/>
<comment type="similarity">
    <text evidence="3">Belongs to the FPP/GGPP synthase family.</text>
</comment>
<gene>
    <name evidence="5" type="ORF">Glove_294g117</name>
</gene>
<dbReference type="Gene3D" id="1.10.600.10">
    <property type="entry name" value="Farnesyl Diphosphate Synthase"/>
    <property type="match status" value="1"/>
</dbReference>
<evidence type="ECO:0000313" key="5">
    <source>
        <dbReference type="EMBL" id="RHZ68631.1"/>
    </source>
</evidence>
<dbReference type="InterPro" id="IPR033749">
    <property type="entry name" value="Polyprenyl_synt_CS"/>
</dbReference>
<keyword evidence="2" id="KW-0460">Magnesium</keyword>
<dbReference type="GO" id="GO:0046872">
    <property type="term" value="F:metal ion binding"/>
    <property type="evidence" value="ECO:0007669"/>
    <property type="project" value="UniProtKB-KW"/>
</dbReference>
<evidence type="ECO:0000313" key="6">
    <source>
        <dbReference type="Proteomes" id="UP000266861"/>
    </source>
</evidence>
<dbReference type="Pfam" id="PF00348">
    <property type="entry name" value="polyprenyl_synt"/>
    <property type="match status" value="1"/>
</dbReference>
<dbReference type="GO" id="GO:0004659">
    <property type="term" value="F:prenyltransferase activity"/>
    <property type="evidence" value="ECO:0007669"/>
    <property type="project" value="InterPro"/>
</dbReference>
<dbReference type="AlphaFoldDB" id="A0A397HZA4"/>
<dbReference type="PANTHER" id="PTHR12001">
    <property type="entry name" value="GERANYLGERANYL PYROPHOSPHATE SYNTHASE"/>
    <property type="match status" value="1"/>
</dbReference>
<dbReference type="PROSITE" id="PS00723">
    <property type="entry name" value="POLYPRENYL_SYNTHASE_1"/>
    <property type="match status" value="1"/>
</dbReference>
<dbReference type="GO" id="GO:0008299">
    <property type="term" value="P:isoprenoid biosynthetic process"/>
    <property type="evidence" value="ECO:0007669"/>
    <property type="project" value="InterPro"/>
</dbReference>
<dbReference type="CDD" id="cd00685">
    <property type="entry name" value="Trans_IPPS_HT"/>
    <property type="match status" value="1"/>
</dbReference>
<organism evidence="5 6">
    <name type="scientific">Diversispora epigaea</name>
    <dbReference type="NCBI Taxonomy" id="1348612"/>
    <lineage>
        <taxon>Eukaryota</taxon>
        <taxon>Fungi</taxon>
        <taxon>Fungi incertae sedis</taxon>
        <taxon>Mucoromycota</taxon>
        <taxon>Glomeromycotina</taxon>
        <taxon>Glomeromycetes</taxon>
        <taxon>Diversisporales</taxon>
        <taxon>Diversisporaceae</taxon>
        <taxon>Diversispora</taxon>
    </lineage>
</organism>
<evidence type="ECO:0000256" key="1">
    <source>
        <dbReference type="ARBA" id="ARBA00022723"/>
    </source>
</evidence>
<dbReference type="InterPro" id="IPR008949">
    <property type="entry name" value="Isoprenoid_synthase_dom_sf"/>
</dbReference>